<gene>
    <name evidence="2" type="ORF">CC86DRAFT_242885</name>
</gene>
<keyword evidence="3" id="KW-1185">Reference proteome</keyword>
<dbReference type="OrthoDB" id="194358at2759"/>
<protein>
    <submittedName>
        <fullName evidence="2">HET-domain-containing protein</fullName>
    </submittedName>
</protein>
<reference evidence="2" key="1">
    <citation type="journal article" date="2020" name="Stud. Mycol.">
        <title>101 Dothideomycetes genomes: a test case for predicting lifestyles and emergence of pathogens.</title>
        <authorList>
            <person name="Haridas S."/>
            <person name="Albert R."/>
            <person name="Binder M."/>
            <person name="Bloem J."/>
            <person name="Labutti K."/>
            <person name="Salamov A."/>
            <person name="Andreopoulos B."/>
            <person name="Baker S."/>
            <person name="Barry K."/>
            <person name="Bills G."/>
            <person name="Bluhm B."/>
            <person name="Cannon C."/>
            <person name="Castanera R."/>
            <person name="Culley D."/>
            <person name="Daum C."/>
            <person name="Ezra D."/>
            <person name="Gonzalez J."/>
            <person name="Henrissat B."/>
            <person name="Kuo A."/>
            <person name="Liang C."/>
            <person name="Lipzen A."/>
            <person name="Lutzoni F."/>
            <person name="Magnuson J."/>
            <person name="Mondo S."/>
            <person name="Nolan M."/>
            <person name="Ohm R."/>
            <person name="Pangilinan J."/>
            <person name="Park H.-J."/>
            <person name="Ramirez L."/>
            <person name="Alfaro M."/>
            <person name="Sun H."/>
            <person name="Tritt A."/>
            <person name="Yoshinaga Y."/>
            <person name="Zwiers L.-H."/>
            <person name="Turgeon B."/>
            <person name="Goodwin S."/>
            <person name="Spatafora J."/>
            <person name="Crous P."/>
            <person name="Grigoriev I."/>
        </authorList>
    </citation>
    <scope>NUCLEOTIDE SEQUENCE</scope>
    <source>
        <strain evidence="2">CBS 113818</strain>
    </source>
</reference>
<organism evidence="2 3">
    <name type="scientific">Ophiobolus disseminans</name>
    <dbReference type="NCBI Taxonomy" id="1469910"/>
    <lineage>
        <taxon>Eukaryota</taxon>
        <taxon>Fungi</taxon>
        <taxon>Dikarya</taxon>
        <taxon>Ascomycota</taxon>
        <taxon>Pezizomycotina</taxon>
        <taxon>Dothideomycetes</taxon>
        <taxon>Pleosporomycetidae</taxon>
        <taxon>Pleosporales</taxon>
        <taxon>Pleosporineae</taxon>
        <taxon>Phaeosphaeriaceae</taxon>
        <taxon>Ophiobolus</taxon>
    </lineage>
</organism>
<sequence length="107" mass="12191">EIRLLQLHPSYDPSSGIECTLETYFLSIAPPYKALSYAWNEDNQSQTVIVSKSLAHALRRLRNPYVPVLLWLDSLCINQMDDDERTSQVGMMGMIYQSAAEVIIWLG</sequence>
<evidence type="ECO:0000259" key="1">
    <source>
        <dbReference type="Pfam" id="PF06985"/>
    </source>
</evidence>
<proteinExistence type="predicted"/>
<dbReference type="PANTHER" id="PTHR24148">
    <property type="entry name" value="ANKYRIN REPEAT DOMAIN-CONTAINING PROTEIN 39 HOMOLOG-RELATED"/>
    <property type="match status" value="1"/>
</dbReference>
<dbReference type="Proteomes" id="UP000799424">
    <property type="component" value="Unassembled WGS sequence"/>
</dbReference>
<feature type="domain" description="Heterokaryon incompatibility" evidence="1">
    <location>
        <begin position="32"/>
        <end position="107"/>
    </location>
</feature>
<evidence type="ECO:0000313" key="3">
    <source>
        <dbReference type="Proteomes" id="UP000799424"/>
    </source>
</evidence>
<dbReference type="EMBL" id="MU006225">
    <property type="protein sequence ID" value="KAF2826980.1"/>
    <property type="molecule type" value="Genomic_DNA"/>
</dbReference>
<accession>A0A6A7A0X4</accession>
<dbReference type="InterPro" id="IPR052895">
    <property type="entry name" value="HetReg/Transcr_Mod"/>
</dbReference>
<name>A0A6A7A0X4_9PLEO</name>
<feature type="non-terminal residue" evidence="2">
    <location>
        <position position="107"/>
    </location>
</feature>
<dbReference type="Pfam" id="PF06985">
    <property type="entry name" value="HET"/>
    <property type="match status" value="1"/>
</dbReference>
<feature type="non-terminal residue" evidence="2">
    <location>
        <position position="1"/>
    </location>
</feature>
<dbReference type="PANTHER" id="PTHR24148:SF73">
    <property type="entry name" value="HET DOMAIN PROTEIN (AFU_ORTHOLOGUE AFUA_8G01020)"/>
    <property type="match status" value="1"/>
</dbReference>
<dbReference type="InterPro" id="IPR010730">
    <property type="entry name" value="HET"/>
</dbReference>
<evidence type="ECO:0000313" key="2">
    <source>
        <dbReference type="EMBL" id="KAF2826980.1"/>
    </source>
</evidence>
<dbReference type="AlphaFoldDB" id="A0A6A7A0X4"/>